<dbReference type="OrthoDB" id="310402at2759"/>
<dbReference type="AlphaFoldDB" id="A0A8S1MT04"/>
<dbReference type="Proteomes" id="UP000692954">
    <property type="component" value="Unassembled WGS sequence"/>
</dbReference>
<evidence type="ECO:0000313" key="1">
    <source>
        <dbReference type="EMBL" id="CAD8079875.1"/>
    </source>
</evidence>
<reference evidence="1" key="1">
    <citation type="submission" date="2021-01" db="EMBL/GenBank/DDBJ databases">
        <authorList>
            <consortium name="Genoscope - CEA"/>
            <person name="William W."/>
        </authorList>
    </citation>
    <scope>NUCLEOTIDE SEQUENCE</scope>
</reference>
<keyword evidence="2" id="KW-1185">Reference proteome</keyword>
<name>A0A8S1MT04_9CILI</name>
<sequence length="191" mass="22865">MDQPRHVFKRVKERSIMDAKQSVDQWRKLFKNGEIDQNGNKIKYSLKQAAEKVGVPKKTLEDYHQLLKKAELILDLNEIGDKKMGYLRNLLKYQQYQQIESGIFSDEENNIQQMQEEVQEMQQQQQQQFHFEDMIIDGEVPQCQFNEESIYYYNQDVQTVIIYQQHNNDKKIEMSFSDCDDCDTNDEFDDD</sequence>
<organism evidence="1 2">
    <name type="scientific">Paramecium sonneborni</name>
    <dbReference type="NCBI Taxonomy" id="65129"/>
    <lineage>
        <taxon>Eukaryota</taxon>
        <taxon>Sar</taxon>
        <taxon>Alveolata</taxon>
        <taxon>Ciliophora</taxon>
        <taxon>Intramacronucleata</taxon>
        <taxon>Oligohymenophorea</taxon>
        <taxon>Peniculida</taxon>
        <taxon>Parameciidae</taxon>
        <taxon>Paramecium</taxon>
    </lineage>
</organism>
<dbReference type="EMBL" id="CAJJDN010000039">
    <property type="protein sequence ID" value="CAD8079875.1"/>
    <property type="molecule type" value="Genomic_DNA"/>
</dbReference>
<accession>A0A8S1MT04</accession>
<comment type="caution">
    <text evidence="1">The sequence shown here is derived from an EMBL/GenBank/DDBJ whole genome shotgun (WGS) entry which is preliminary data.</text>
</comment>
<proteinExistence type="predicted"/>
<evidence type="ECO:0000313" key="2">
    <source>
        <dbReference type="Proteomes" id="UP000692954"/>
    </source>
</evidence>
<protein>
    <submittedName>
        <fullName evidence="1">Uncharacterized protein</fullName>
    </submittedName>
</protein>
<gene>
    <name evidence="1" type="ORF">PSON_ATCC_30995.1.T0390333</name>
</gene>